<dbReference type="SUPFAM" id="SSF82199">
    <property type="entry name" value="SET domain"/>
    <property type="match status" value="1"/>
</dbReference>
<keyword evidence="3 7" id="KW-0489">Methyltransferase</keyword>
<evidence type="ECO:0000256" key="6">
    <source>
        <dbReference type="ARBA" id="ARBA00023203"/>
    </source>
</evidence>
<evidence type="ECO:0000256" key="4">
    <source>
        <dbReference type="ARBA" id="ARBA00022679"/>
    </source>
</evidence>
<dbReference type="Gene3D" id="3.90.1420.10">
    <property type="entry name" value="Rubisco LSMT, substrate-binding domain"/>
    <property type="match status" value="1"/>
</dbReference>
<dbReference type="GO" id="GO:0018064">
    <property type="term" value="F:protein-L-histidine N-tele-methyltransferase activity"/>
    <property type="evidence" value="ECO:0007669"/>
    <property type="project" value="UniProtKB-EC"/>
</dbReference>
<comment type="subcellular location">
    <subcellularLocation>
        <location evidence="1">Cytoplasm</location>
    </subcellularLocation>
</comment>
<dbReference type="EMBL" id="VCGU01000005">
    <property type="protein sequence ID" value="TRY75681.1"/>
    <property type="molecule type" value="Genomic_DNA"/>
</dbReference>
<feature type="region of interest" description="Disordered" evidence="8">
    <location>
        <begin position="1"/>
        <end position="22"/>
    </location>
</feature>
<evidence type="ECO:0000256" key="1">
    <source>
        <dbReference type="ARBA" id="ARBA00004496"/>
    </source>
</evidence>
<evidence type="ECO:0000313" key="11">
    <source>
        <dbReference type="EMBL" id="TRY75681.1"/>
    </source>
</evidence>
<dbReference type="PANTHER" id="PTHR13271">
    <property type="entry name" value="UNCHARACTERIZED PUTATIVE METHYLTRANSFERASE"/>
    <property type="match status" value="1"/>
</dbReference>
<keyword evidence="12" id="KW-1185">Reference proteome</keyword>
<dbReference type="GO" id="GO:0005737">
    <property type="term" value="C:cytoplasm"/>
    <property type="evidence" value="ECO:0007669"/>
    <property type="project" value="UniProtKB-SubCell"/>
</dbReference>
<dbReference type="STRING" id="6832.A0A553PDC1"/>
<dbReference type="InterPro" id="IPR015353">
    <property type="entry name" value="Rubisco_LSMT_subst-bd"/>
</dbReference>
<dbReference type="EC" id="2.1.1.85" evidence="7"/>
<evidence type="ECO:0000256" key="3">
    <source>
        <dbReference type="ARBA" id="ARBA00022603"/>
    </source>
</evidence>
<dbReference type="Pfam" id="PF00856">
    <property type="entry name" value="SET"/>
    <property type="match status" value="1"/>
</dbReference>
<dbReference type="InterPro" id="IPR050600">
    <property type="entry name" value="SETD3_SETD6_MTase"/>
</dbReference>
<comment type="catalytic activity">
    <reaction evidence="7">
        <text>L-histidyl-[protein] + S-adenosyl-L-methionine = N(tele)-methyl-L-histidyl-[protein] + S-adenosyl-L-homocysteine + H(+)</text>
        <dbReference type="Rhea" id="RHEA:19369"/>
        <dbReference type="Rhea" id="RHEA-COMP:9745"/>
        <dbReference type="Rhea" id="RHEA-COMP:11600"/>
        <dbReference type="ChEBI" id="CHEBI:15378"/>
        <dbReference type="ChEBI" id="CHEBI:16367"/>
        <dbReference type="ChEBI" id="CHEBI:29979"/>
        <dbReference type="ChEBI" id="CHEBI:57856"/>
        <dbReference type="ChEBI" id="CHEBI:59789"/>
        <dbReference type="EC" id="2.1.1.85"/>
    </reaction>
</comment>
<dbReference type="InterPro" id="IPR025785">
    <property type="entry name" value="SETD3"/>
</dbReference>
<feature type="region of interest" description="Disordered" evidence="8">
    <location>
        <begin position="435"/>
        <end position="457"/>
    </location>
</feature>
<comment type="similarity">
    <text evidence="7">Belongs to the class V-like SAM-binding methyltransferase superfamily. SETD3 actin-histidine methyltransferase family.</text>
</comment>
<protein>
    <recommendedName>
        <fullName evidence="7">protein-histidine N-methyltransferase</fullName>
        <ecNumber evidence="7">2.1.1.85</ecNumber>
    </recommendedName>
</protein>
<keyword evidence="6" id="KW-0009">Actin-binding</keyword>
<dbReference type="PANTHER" id="PTHR13271:SF47">
    <property type="entry name" value="ACTIN-HISTIDINE N-METHYLTRANSFERASE"/>
    <property type="match status" value="1"/>
</dbReference>
<evidence type="ECO:0000256" key="8">
    <source>
        <dbReference type="SAM" id="MobiDB-lite"/>
    </source>
</evidence>
<evidence type="ECO:0000256" key="5">
    <source>
        <dbReference type="ARBA" id="ARBA00022691"/>
    </source>
</evidence>
<dbReference type="CDD" id="cd19176">
    <property type="entry name" value="SET_SETD3"/>
    <property type="match status" value="1"/>
</dbReference>
<dbReference type="InterPro" id="IPR036464">
    <property type="entry name" value="Rubisco_LSMT_subst-bd_sf"/>
</dbReference>
<feature type="compositionally biased region" description="Basic residues" evidence="8">
    <location>
        <begin position="1"/>
        <end position="11"/>
    </location>
</feature>
<keyword evidence="5 7" id="KW-0949">S-adenosyl-L-methionine</keyword>
<feature type="domain" description="Rubisco LSMT substrate-binding" evidence="10">
    <location>
        <begin position="307"/>
        <end position="428"/>
    </location>
</feature>
<dbReference type="InterPro" id="IPR046341">
    <property type="entry name" value="SET_dom_sf"/>
</dbReference>
<dbReference type="Pfam" id="PF09273">
    <property type="entry name" value="Rubis-subs-bind"/>
    <property type="match status" value="1"/>
</dbReference>
<dbReference type="PROSITE" id="PS51565">
    <property type="entry name" value="SAM_MT85_SETD3"/>
    <property type="match status" value="1"/>
</dbReference>
<sequence>MGKRGQKHTKKAATGGPPSDPLDILGSLIRPIAPNKRHELNQLVDKLFELASNFGHDAVTPKQLWEEHLKIRALGLRATRDIAQSELVIAIPRKVIMSVDTARQSEMGRLIEKDAMLQTMNNVTLALHLLLEKTSPASFWEPYINTLPPSYHTVLYYTEEEFNALKGSPAYLDALKQYKFVARQYAYFYKKFQSTMLKDYFTFDEYRWAVSTVMTRQNQIPSGEDPQKVVNALVPFWDMANHENGTISTDFDTEGDVVKCMAFRNFKSGEPFRIFYGERNNHDLLVHNGFVFPDNRFNSLQIRLGISKNDPLAQDKYDMLSRLVISPQGQFVIGKDADQPFDQLLLAFLRVMCLQSQDEIDLWSHEDKIRDLLNPEADPDLDNKVFQYMKTRCDLLLKSYPTSLEEDEKALQNVDLPATLKSCVILRQGVEATLDGEESPMATTMPTGSPGTASDVG</sequence>
<dbReference type="InterPro" id="IPR044428">
    <property type="entry name" value="SETD3_SET"/>
</dbReference>
<evidence type="ECO:0000256" key="2">
    <source>
        <dbReference type="ARBA" id="ARBA00022490"/>
    </source>
</evidence>
<organism evidence="11 12">
    <name type="scientific">Tigriopus californicus</name>
    <name type="common">Marine copepod</name>
    <dbReference type="NCBI Taxonomy" id="6832"/>
    <lineage>
        <taxon>Eukaryota</taxon>
        <taxon>Metazoa</taxon>
        <taxon>Ecdysozoa</taxon>
        <taxon>Arthropoda</taxon>
        <taxon>Crustacea</taxon>
        <taxon>Multicrustacea</taxon>
        <taxon>Hexanauplia</taxon>
        <taxon>Copepoda</taxon>
        <taxon>Harpacticoida</taxon>
        <taxon>Harpacticidae</taxon>
        <taxon>Tigriopus</taxon>
    </lineage>
</organism>
<dbReference type="Proteomes" id="UP000318571">
    <property type="component" value="Chromosome 2"/>
</dbReference>
<dbReference type="GO" id="GO:0003779">
    <property type="term" value="F:actin binding"/>
    <property type="evidence" value="ECO:0007669"/>
    <property type="project" value="UniProtKB-KW"/>
</dbReference>
<dbReference type="OMA" id="QHIDGIF"/>
<dbReference type="SUPFAM" id="SSF81822">
    <property type="entry name" value="RuBisCo LSMT C-terminal, substrate-binding domain"/>
    <property type="match status" value="1"/>
</dbReference>
<dbReference type="AlphaFoldDB" id="A0A553PDC1"/>
<gene>
    <name evidence="11" type="ORF">TCAL_14603</name>
</gene>
<dbReference type="Gene3D" id="3.90.1410.10">
    <property type="entry name" value="set domain protein methyltransferase, domain 1"/>
    <property type="match status" value="1"/>
</dbReference>
<keyword evidence="4 7" id="KW-0808">Transferase</keyword>
<feature type="domain" description="SET" evidence="9">
    <location>
        <begin position="74"/>
        <end position="277"/>
    </location>
</feature>
<evidence type="ECO:0000313" key="12">
    <source>
        <dbReference type="Proteomes" id="UP000318571"/>
    </source>
</evidence>
<dbReference type="InterPro" id="IPR001214">
    <property type="entry name" value="SET_dom"/>
</dbReference>
<dbReference type="GO" id="GO:0032259">
    <property type="term" value="P:methylation"/>
    <property type="evidence" value="ECO:0007669"/>
    <property type="project" value="UniProtKB-KW"/>
</dbReference>
<evidence type="ECO:0000259" key="10">
    <source>
        <dbReference type="Pfam" id="PF09273"/>
    </source>
</evidence>
<proteinExistence type="inferred from homology"/>
<dbReference type="GO" id="GO:0016279">
    <property type="term" value="F:protein-lysine N-methyltransferase activity"/>
    <property type="evidence" value="ECO:0007669"/>
    <property type="project" value="TreeGrafter"/>
</dbReference>
<evidence type="ECO:0000259" key="9">
    <source>
        <dbReference type="Pfam" id="PF00856"/>
    </source>
</evidence>
<keyword evidence="2" id="KW-0963">Cytoplasm</keyword>
<evidence type="ECO:0000256" key="7">
    <source>
        <dbReference type="PROSITE-ProRule" id="PRU00898"/>
    </source>
</evidence>
<accession>A0A553PDC1</accession>
<reference evidence="11 12" key="1">
    <citation type="journal article" date="2018" name="Nat. Ecol. Evol.">
        <title>Genomic signatures of mitonuclear coevolution across populations of Tigriopus californicus.</title>
        <authorList>
            <person name="Barreto F.S."/>
            <person name="Watson E.T."/>
            <person name="Lima T.G."/>
            <person name="Willett C.S."/>
            <person name="Edmands S."/>
            <person name="Li W."/>
            <person name="Burton R.S."/>
        </authorList>
    </citation>
    <scope>NUCLEOTIDE SEQUENCE [LARGE SCALE GENOMIC DNA]</scope>
    <source>
        <strain evidence="11 12">San Diego</strain>
    </source>
</reference>
<name>A0A553PDC1_TIGCA</name>
<feature type="compositionally biased region" description="Polar residues" evidence="8">
    <location>
        <begin position="441"/>
        <end position="457"/>
    </location>
</feature>
<comment type="caution">
    <text evidence="11">The sequence shown here is derived from an EMBL/GenBank/DDBJ whole genome shotgun (WGS) entry which is preliminary data.</text>
</comment>